<dbReference type="AlphaFoldDB" id="A0A1I2A3M2"/>
<dbReference type="OrthoDB" id="1343312at2"/>
<dbReference type="STRING" id="662367.SAMN05216167_11373"/>
<keyword evidence="2" id="KW-1185">Reference proteome</keyword>
<protein>
    <submittedName>
        <fullName evidence="1">Uncharacterized protein</fullName>
    </submittedName>
</protein>
<dbReference type="RefSeq" id="WP_093831387.1">
    <property type="nucleotide sequence ID" value="NZ_FOLQ01000013.1"/>
</dbReference>
<evidence type="ECO:0000313" key="1">
    <source>
        <dbReference type="EMBL" id="SFE38744.1"/>
    </source>
</evidence>
<reference evidence="1 2" key="1">
    <citation type="submission" date="2016-10" db="EMBL/GenBank/DDBJ databases">
        <authorList>
            <person name="de Groot N.N."/>
        </authorList>
    </citation>
    <scope>NUCLEOTIDE SEQUENCE [LARGE SCALE GENOMIC DNA]</scope>
    <source>
        <strain evidence="1 2">DSM 26130</strain>
    </source>
</reference>
<dbReference type="Pfam" id="PF22028">
    <property type="entry name" value="DUF6934"/>
    <property type="match status" value="1"/>
</dbReference>
<gene>
    <name evidence="1" type="ORF">SAMN05216167_11373</name>
</gene>
<dbReference type="InterPro" id="IPR053865">
    <property type="entry name" value="DUF6934"/>
</dbReference>
<dbReference type="Proteomes" id="UP000198598">
    <property type="component" value="Unassembled WGS sequence"/>
</dbReference>
<evidence type="ECO:0000313" key="2">
    <source>
        <dbReference type="Proteomes" id="UP000198598"/>
    </source>
</evidence>
<accession>A0A1I2A3M2</accession>
<dbReference type="EMBL" id="FOLQ01000013">
    <property type="protein sequence ID" value="SFE38744.1"/>
    <property type="molecule type" value="Genomic_DNA"/>
</dbReference>
<sequence>MNRPSYEVAVSKNRLRYEFISIGAKGHIQKIVEYSYVNSLNVWNLGFGDFDPATGRISDSVISDNGDGRKVITTVALTLLQFFEVHPTETVIFTGSDTRRTMLYNRIVLQFYDEFSDRLLITGLNQEGIEVDIETGIQYAAFIIYKVS</sequence>
<proteinExistence type="predicted"/>
<organism evidence="1 2">
    <name type="scientific">Spirosoma endophyticum</name>
    <dbReference type="NCBI Taxonomy" id="662367"/>
    <lineage>
        <taxon>Bacteria</taxon>
        <taxon>Pseudomonadati</taxon>
        <taxon>Bacteroidota</taxon>
        <taxon>Cytophagia</taxon>
        <taxon>Cytophagales</taxon>
        <taxon>Cytophagaceae</taxon>
        <taxon>Spirosoma</taxon>
    </lineage>
</organism>
<name>A0A1I2A3M2_9BACT</name>